<gene>
    <name evidence="2" type="ORF">PPACK8108_LOCUS6522</name>
</gene>
<comment type="caution">
    <text evidence="2">The sequence shown here is derived from an EMBL/GenBank/DDBJ whole genome shotgun (WGS) entry which is preliminary data.</text>
</comment>
<evidence type="ECO:0000256" key="1">
    <source>
        <dbReference type="SAM" id="MobiDB-lite"/>
    </source>
</evidence>
<evidence type="ECO:0000313" key="2">
    <source>
        <dbReference type="EMBL" id="CAH7671715.1"/>
    </source>
</evidence>
<dbReference type="AlphaFoldDB" id="A0AAV0ATZ0"/>
<protein>
    <submittedName>
        <fullName evidence="2">Uncharacterized protein</fullName>
    </submittedName>
</protein>
<organism evidence="2 3">
    <name type="scientific">Phakopsora pachyrhizi</name>
    <name type="common">Asian soybean rust disease fungus</name>
    <dbReference type="NCBI Taxonomy" id="170000"/>
    <lineage>
        <taxon>Eukaryota</taxon>
        <taxon>Fungi</taxon>
        <taxon>Dikarya</taxon>
        <taxon>Basidiomycota</taxon>
        <taxon>Pucciniomycotina</taxon>
        <taxon>Pucciniomycetes</taxon>
        <taxon>Pucciniales</taxon>
        <taxon>Phakopsoraceae</taxon>
        <taxon>Phakopsora</taxon>
    </lineage>
</organism>
<accession>A0AAV0ATZ0</accession>
<feature type="region of interest" description="Disordered" evidence="1">
    <location>
        <begin position="40"/>
        <end position="60"/>
    </location>
</feature>
<dbReference type="EMBL" id="CALTRL010001239">
    <property type="protein sequence ID" value="CAH7671715.1"/>
    <property type="molecule type" value="Genomic_DNA"/>
</dbReference>
<dbReference type="Proteomes" id="UP001153365">
    <property type="component" value="Unassembled WGS sequence"/>
</dbReference>
<reference evidence="2" key="1">
    <citation type="submission" date="2022-06" db="EMBL/GenBank/DDBJ databases">
        <authorList>
            <consortium name="SYNGENTA / RWTH Aachen University"/>
        </authorList>
    </citation>
    <scope>NUCLEOTIDE SEQUENCE</scope>
</reference>
<proteinExistence type="predicted"/>
<evidence type="ECO:0000313" key="3">
    <source>
        <dbReference type="Proteomes" id="UP001153365"/>
    </source>
</evidence>
<feature type="non-terminal residue" evidence="2">
    <location>
        <position position="1"/>
    </location>
</feature>
<name>A0AAV0ATZ0_PHAPC</name>
<keyword evidence="3" id="KW-1185">Reference proteome</keyword>
<sequence>DEGYISTLPRNTLAEVDALCDRLSLCHHPIRSRDLLSGLATTGGASQIGTSSKKSLGSRA</sequence>